<sequence length="637" mass="73993">MRIFISYLLLLISFCAYGQENEREDFDIKFHVEQKTDDFNTVFAPLYYEKDTLRFQELLQLSKSNDYAIGEIIALNLLGTYYRDQAQYFKSVELHNQALNLAKDKNLTDGVLYSNNMLGVVFRRMDDVQKGLRYHFKALEIAEEVEDKNDFTIRNTAIAVNGIGNSYLILQEYESAKNQFRRSFEIEKSINNHLGLAINYQNIGYSFEKLNQLDSAQLNYFQSLKENSFINNDIGKMICYNSIGRVFLLKENYKEALDFLDRAEVIAEETGDSFYTATIYYLKGLTLLNLDRKKDSKSYLSKSVELSTKHNLKSNLSETYNAFATYYERIGDYQEALKYVRKSKEVEADYLNENNLRIKNNLEISYETELKANQILNLKKEKSQIIEEASKKQRTILFLILLLAVLALLGMLFYQRDKLRKEKQLLELEQKVLRAQMNPHFTFNALNSIKTYIISQDTEEAVKYLNKFAKLIRGVLYSSEKKVVSLEEELETVESYLSIERLRFIDPIEYQLDIKDIDPADVEIPPLLLQPFIENALWHGLAPKKGEKIIRLEIFKQSKNIVCLNIIDNGVGRRNSKSSEKEKGYKSLGVAISRKRLSNHFNIKNDDSTLMFTDLKDENNNATGTKVTICIPIHSHD</sequence>
<feature type="coiled-coil region" evidence="2">
    <location>
        <begin position="411"/>
        <end position="438"/>
    </location>
</feature>
<dbReference type="Pfam" id="PF06580">
    <property type="entry name" value="His_kinase"/>
    <property type="match status" value="1"/>
</dbReference>
<dbReference type="GO" id="GO:0016020">
    <property type="term" value="C:membrane"/>
    <property type="evidence" value="ECO:0007669"/>
    <property type="project" value="InterPro"/>
</dbReference>
<dbReference type="InterPro" id="IPR010559">
    <property type="entry name" value="Sig_transdc_His_kin_internal"/>
</dbReference>
<dbReference type="InterPro" id="IPR050640">
    <property type="entry name" value="Bact_2-comp_sensor_kinase"/>
</dbReference>
<dbReference type="SMART" id="SM00028">
    <property type="entry name" value="TPR"/>
    <property type="match status" value="7"/>
</dbReference>
<keyword evidence="2" id="KW-0175">Coiled coil</keyword>
<dbReference type="GO" id="GO:0000155">
    <property type="term" value="F:phosphorelay sensor kinase activity"/>
    <property type="evidence" value="ECO:0007669"/>
    <property type="project" value="InterPro"/>
</dbReference>
<keyword evidence="4" id="KW-0732">Signal</keyword>
<evidence type="ECO:0000256" key="2">
    <source>
        <dbReference type="SAM" id="Coils"/>
    </source>
</evidence>
<accession>A0A9X4RVP3</accession>
<evidence type="ECO:0000313" key="6">
    <source>
        <dbReference type="EMBL" id="MDG4944952.1"/>
    </source>
</evidence>
<dbReference type="InterPro" id="IPR011990">
    <property type="entry name" value="TPR-like_helical_dom_sf"/>
</dbReference>
<dbReference type="PANTHER" id="PTHR34220:SF7">
    <property type="entry name" value="SENSOR HISTIDINE KINASE YPDA"/>
    <property type="match status" value="1"/>
</dbReference>
<dbReference type="RefSeq" id="WP_304419696.1">
    <property type="nucleotide sequence ID" value="NZ_JANCMU010000001.1"/>
</dbReference>
<dbReference type="SUPFAM" id="SSF55874">
    <property type="entry name" value="ATPase domain of HSP90 chaperone/DNA topoisomerase II/histidine kinase"/>
    <property type="match status" value="1"/>
</dbReference>
<dbReference type="Pfam" id="PF13181">
    <property type="entry name" value="TPR_8"/>
    <property type="match status" value="2"/>
</dbReference>
<proteinExistence type="predicted"/>
<feature type="domain" description="Signal transduction histidine kinase internal region" evidence="5">
    <location>
        <begin position="429"/>
        <end position="506"/>
    </location>
</feature>
<dbReference type="EMBL" id="JANCMU010000001">
    <property type="protein sequence ID" value="MDG4944952.1"/>
    <property type="molecule type" value="Genomic_DNA"/>
</dbReference>
<feature type="chain" id="PRO_5040842978" evidence="4">
    <location>
        <begin position="19"/>
        <end position="637"/>
    </location>
</feature>
<keyword evidence="1" id="KW-0802">TPR repeat</keyword>
<dbReference type="Gene3D" id="1.25.40.10">
    <property type="entry name" value="Tetratricopeptide repeat domain"/>
    <property type="match status" value="2"/>
</dbReference>
<keyword evidence="6" id="KW-0808">Transferase</keyword>
<keyword evidence="3" id="KW-0812">Transmembrane</keyword>
<keyword evidence="3" id="KW-0472">Membrane</keyword>
<dbReference type="Proteomes" id="UP001152599">
    <property type="component" value="Unassembled WGS sequence"/>
</dbReference>
<evidence type="ECO:0000256" key="1">
    <source>
        <dbReference type="PROSITE-ProRule" id="PRU00339"/>
    </source>
</evidence>
<evidence type="ECO:0000313" key="7">
    <source>
        <dbReference type="Proteomes" id="UP001152599"/>
    </source>
</evidence>
<feature type="signal peptide" evidence="4">
    <location>
        <begin position="1"/>
        <end position="18"/>
    </location>
</feature>
<dbReference type="InterPro" id="IPR019734">
    <property type="entry name" value="TPR_rpt"/>
</dbReference>
<dbReference type="AlphaFoldDB" id="A0A9X4RVP3"/>
<keyword evidence="6" id="KW-0418">Kinase</keyword>
<evidence type="ECO:0000259" key="5">
    <source>
        <dbReference type="Pfam" id="PF06580"/>
    </source>
</evidence>
<dbReference type="InterPro" id="IPR036890">
    <property type="entry name" value="HATPase_C_sf"/>
</dbReference>
<dbReference type="PANTHER" id="PTHR34220">
    <property type="entry name" value="SENSOR HISTIDINE KINASE YPDA"/>
    <property type="match status" value="1"/>
</dbReference>
<feature type="transmembrane region" description="Helical" evidence="3">
    <location>
        <begin position="396"/>
        <end position="414"/>
    </location>
</feature>
<organism evidence="6 7">
    <name type="scientific">Profundicola chukchiensis</name>
    <dbReference type="NCBI Taxonomy" id="2961959"/>
    <lineage>
        <taxon>Bacteria</taxon>
        <taxon>Pseudomonadati</taxon>
        <taxon>Bacteroidota</taxon>
        <taxon>Flavobacteriia</taxon>
        <taxon>Flavobacteriales</taxon>
        <taxon>Weeksellaceae</taxon>
        <taxon>Profundicola</taxon>
    </lineage>
</organism>
<gene>
    <name evidence="6" type="ORF">NMK71_00855</name>
</gene>
<feature type="repeat" description="TPR" evidence="1">
    <location>
        <begin position="317"/>
        <end position="350"/>
    </location>
</feature>
<dbReference type="SUPFAM" id="SSF48452">
    <property type="entry name" value="TPR-like"/>
    <property type="match status" value="2"/>
</dbReference>
<feature type="repeat" description="TPR" evidence="1">
    <location>
        <begin position="157"/>
        <end position="190"/>
    </location>
</feature>
<name>A0A9X4RVP3_9FLAO</name>
<comment type="caution">
    <text evidence="6">The sequence shown here is derived from an EMBL/GenBank/DDBJ whole genome shotgun (WGS) entry which is preliminary data.</text>
</comment>
<reference evidence="6" key="1">
    <citation type="submission" date="2022-07" db="EMBL/GenBank/DDBJ databases">
        <title>Description and genome-wide analysis of Profundicola chukchiensis gen. nov., sp. nov., marine bacteria isolated from bottom sediments of the Chukchi Sea.</title>
        <authorList>
            <person name="Romanenko L."/>
            <person name="Otstavnykh N."/>
            <person name="Kurilenko V."/>
            <person name="Eremeev V."/>
            <person name="Velansky P."/>
            <person name="Mikhailov V."/>
            <person name="Isaeva M."/>
        </authorList>
    </citation>
    <scope>NUCLEOTIDE SEQUENCE</scope>
    <source>
        <strain evidence="6">KMM 9713</strain>
    </source>
</reference>
<dbReference type="Gene3D" id="3.30.565.10">
    <property type="entry name" value="Histidine kinase-like ATPase, C-terminal domain"/>
    <property type="match status" value="1"/>
</dbReference>
<keyword evidence="7" id="KW-1185">Reference proteome</keyword>
<dbReference type="PROSITE" id="PS50005">
    <property type="entry name" value="TPR"/>
    <property type="match status" value="2"/>
</dbReference>
<evidence type="ECO:0000256" key="4">
    <source>
        <dbReference type="SAM" id="SignalP"/>
    </source>
</evidence>
<protein>
    <submittedName>
        <fullName evidence="6">Histidine kinase</fullName>
    </submittedName>
</protein>
<keyword evidence="3" id="KW-1133">Transmembrane helix</keyword>
<evidence type="ECO:0000256" key="3">
    <source>
        <dbReference type="SAM" id="Phobius"/>
    </source>
</evidence>